<feature type="chain" id="PRO_5010366156" description="DUF5666 domain-containing protein" evidence="2">
    <location>
        <begin position="20"/>
        <end position="261"/>
    </location>
</feature>
<protein>
    <recommendedName>
        <fullName evidence="5">DUF5666 domain-containing protein</fullName>
    </recommendedName>
</protein>
<reference evidence="4" key="1">
    <citation type="submission" date="2016-07" db="EMBL/GenBank/DDBJ databases">
        <title>Frankia sp. NRRL B-16219 Genome sequencing.</title>
        <authorList>
            <person name="Ghodhbane-Gtari F."/>
            <person name="Swanson E."/>
            <person name="Gueddou A."/>
            <person name="Louati M."/>
            <person name="Nouioui I."/>
            <person name="Hezbri K."/>
            <person name="Abebe-Akele F."/>
            <person name="Simpson S."/>
            <person name="Morris K."/>
            <person name="Thomas K."/>
            <person name="Gtari M."/>
            <person name="Tisa L.S."/>
        </authorList>
    </citation>
    <scope>NUCLEOTIDE SEQUENCE [LARGE SCALE GENOMIC DNA]</scope>
    <source>
        <strain evidence="4">NRRL B-16219</strain>
    </source>
</reference>
<keyword evidence="4" id="KW-1185">Reference proteome</keyword>
<accession>A0A1S1Q1L0</accession>
<name>A0A1S1Q1L0_9ACTN</name>
<evidence type="ECO:0008006" key="5">
    <source>
        <dbReference type="Google" id="ProtNLM"/>
    </source>
</evidence>
<keyword evidence="2" id="KW-0732">Signal</keyword>
<evidence type="ECO:0000313" key="3">
    <source>
        <dbReference type="EMBL" id="OHV27486.1"/>
    </source>
</evidence>
<evidence type="ECO:0000313" key="4">
    <source>
        <dbReference type="Proteomes" id="UP000179769"/>
    </source>
</evidence>
<gene>
    <name evidence="3" type="ORF">BBK14_20715</name>
</gene>
<dbReference type="EMBL" id="MAXA01000222">
    <property type="protein sequence ID" value="OHV27486.1"/>
    <property type="molecule type" value="Genomic_DNA"/>
</dbReference>
<dbReference type="AlphaFoldDB" id="A0A1S1Q1L0"/>
<dbReference type="Proteomes" id="UP000179769">
    <property type="component" value="Unassembled WGS sequence"/>
</dbReference>
<comment type="caution">
    <text evidence="3">The sequence shown here is derived from an EMBL/GenBank/DDBJ whole genome shotgun (WGS) entry which is preliminary data.</text>
</comment>
<evidence type="ECO:0000256" key="1">
    <source>
        <dbReference type="SAM" id="MobiDB-lite"/>
    </source>
</evidence>
<organism evidence="3 4">
    <name type="scientific">Parafrankia soli</name>
    <dbReference type="NCBI Taxonomy" id="2599596"/>
    <lineage>
        <taxon>Bacteria</taxon>
        <taxon>Bacillati</taxon>
        <taxon>Actinomycetota</taxon>
        <taxon>Actinomycetes</taxon>
        <taxon>Frankiales</taxon>
        <taxon>Frankiaceae</taxon>
        <taxon>Parafrankia</taxon>
    </lineage>
</organism>
<evidence type="ECO:0000256" key="2">
    <source>
        <dbReference type="SAM" id="SignalP"/>
    </source>
</evidence>
<proteinExistence type="predicted"/>
<feature type="region of interest" description="Disordered" evidence="1">
    <location>
        <begin position="29"/>
        <end position="56"/>
    </location>
</feature>
<feature type="region of interest" description="Disordered" evidence="1">
    <location>
        <begin position="157"/>
        <end position="261"/>
    </location>
</feature>
<sequence>MAGAIALALAVGAAAAVNASSLGSDGAGGGPGGLRGGPFQVMNPAGSAVTAGGTGTGSLHGEYVTADRSGGYTTVRTQSGEVTTVQPTAVTVRSTDGFTATYTVTDETLVDGGTGGIGNVDVGDTVGVTATVPDDDPADGTPSTATATATAIVEEATDQGQGQTQGQIPSQGQGQGQPPGGAGGLTGRGGLGGGAFPGSPPGQGTASGGTDPTVQGGAAPVPPLPGMAAPLARQTALVPSATRLEGGRGGTETGTAVATAA</sequence>
<feature type="compositionally biased region" description="Low complexity" evidence="1">
    <location>
        <begin position="159"/>
        <end position="172"/>
    </location>
</feature>
<feature type="signal peptide" evidence="2">
    <location>
        <begin position="1"/>
        <end position="19"/>
    </location>
</feature>
<feature type="compositionally biased region" description="Gly residues" evidence="1">
    <location>
        <begin position="173"/>
        <end position="196"/>
    </location>
</feature>